<dbReference type="InterPro" id="IPR016181">
    <property type="entry name" value="Acyl_CoA_acyltransferase"/>
</dbReference>
<dbReference type="InterPro" id="IPR000182">
    <property type="entry name" value="GNAT_dom"/>
</dbReference>
<keyword evidence="2" id="KW-0808">Transferase</keyword>
<dbReference type="Proteomes" id="UP000198928">
    <property type="component" value="Unassembled WGS sequence"/>
</dbReference>
<dbReference type="EMBL" id="FOSG01000006">
    <property type="protein sequence ID" value="SFK49286.1"/>
    <property type="molecule type" value="Genomic_DNA"/>
</dbReference>
<organism evidence="2 3">
    <name type="scientific">Streptomyces pini</name>
    <dbReference type="NCBI Taxonomy" id="1520580"/>
    <lineage>
        <taxon>Bacteria</taxon>
        <taxon>Bacillati</taxon>
        <taxon>Actinomycetota</taxon>
        <taxon>Actinomycetes</taxon>
        <taxon>Kitasatosporales</taxon>
        <taxon>Streptomycetaceae</taxon>
        <taxon>Streptomyces</taxon>
    </lineage>
</organism>
<evidence type="ECO:0000259" key="1">
    <source>
        <dbReference type="PROSITE" id="PS51186"/>
    </source>
</evidence>
<dbReference type="CDD" id="cd04301">
    <property type="entry name" value="NAT_SF"/>
    <property type="match status" value="1"/>
</dbReference>
<dbReference type="GO" id="GO:0016747">
    <property type="term" value="F:acyltransferase activity, transferring groups other than amino-acyl groups"/>
    <property type="evidence" value="ECO:0007669"/>
    <property type="project" value="InterPro"/>
</dbReference>
<reference evidence="3" key="1">
    <citation type="submission" date="2016-10" db="EMBL/GenBank/DDBJ databases">
        <authorList>
            <person name="Varghese N."/>
            <person name="Submissions S."/>
        </authorList>
    </citation>
    <scope>NUCLEOTIDE SEQUENCE [LARGE SCALE GENOMIC DNA]</scope>
    <source>
        <strain evidence="3">PL19</strain>
    </source>
</reference>
<evidence type="ECO:0000313" key="2">
    <source>
        <dbReference type="EMBL" id="SFK49286.1"/>
    </source>
</evidence>
<feature type="domain" description="N-acetyltransferase" evidence="1">
    <location>
        <begin position="18"/>
        <end position="175"/>
    </location>
</feature>
<name>A0A1I4A080_9ACTN</name>
<dbReference type="SUPFAM" id="SSF55729">
    <property type="entry name" value="Acyl-CoA N-acyltransferases (Nat)"/>
    <property type="match status" value="1"/>
</dbReference>
<dbReference type="PROSITE" id="PS51186">
    <property type="entry name" value="GNAT"/>
    <property type="match status" value="1"/>
</dbReference>
<accession>A0A1I4A080</accession>
<proteinExistence type="predicted"/>
<dbReference type="AlphaFoldDB" id="A0A1I4A080"/>
<dbReference type="RefSeq" id="WP_093849428.1">
    <property type="nucleotide sequence ID" value="NZ_FOSG01000006.1"/>
</dbReference>
<dbReference type="Gene3D" id="3.40.630.30">
    <property type="match status" value="1"/>
</dbReference>
<keyword evidence="3" id="KW-1185">Reference proteome</keyword>
<evidence type="ECO:0000313" key="3">
    <source>
        <dbReference type="Proteomes" id="UP000198928"/>
    </source>
</evidence>
<dbReference type="Pfam" id="PF13527">
    <property type="entry name" value="Acetyltransf_9"/>
    <property type="match status" value="1"/>
</dbReference>
<gene>
    <name evidence="2" type="ORF">SAMN05192584_106229</name>
</gene>
<sequence>MTGIRIGDGGGFGGITLVHTADLDASVRAAARSLLDEVFEGDMTDQDWEHALGGVHALAWDGPELVGHASLVQRRLLHGGRALRAGYVEGVGVRSDRRGRGYGAALMGSLERVVRGAYDLGALASTDEALGFYAARGWLLWRGPVSALTPSGAVRTEEDDGCVHVLPVAGGAELDASGELVCDWREGDLW</sequence>
<dbReference type="OrthoDB" id="70281at2"/>
<protein>
    <submittedName>
        <fullName evidence="2">Aminoglycoside 2'-N-acetyltransferase I</fullName>
    </submittedName>
</protein>